<keyword evidence="3" id="KW-1133">Transmembrane helix</keyword>
<feature type="transmembrane region" description="Helical" evidence="3">
    <location>
        <begin position="21"/>
        <end position="38"/>
    </location>
</feature>
<comment type="caution">
    <text evidence="6">The sequence shown here is derived from an EMBL/GenBank/DDBJ whole genome shotgun (WGS) entry which is preliminary data.</text>
</comment>
<dbReference type="CDD" id="cd15482">
    <property type="entry name" value="Sialidase_non-viral"/>
    <property type="match status" value="1"/>
</dbReference>
<keyword evidence="3" id="KW-0472">Membrane</keyword>
<dbReference type="Gene3D" id="2.130.10.10">
    <property type="entry name" value="YVTN repeat-like/Quinoprotein amine dehydrogenase"/>
    <property type="match status" value="3"/>
</dbReference>
<dbReference type="PANTHER" id="PTHR43739:SF5">
    <property type="entry name" value="EXO-ALPHA-SIALIDASE"/>
    <property type="match status" value="1"/>
</dbReference>
<dbReference type="GO" id="GO:0016787">
    <property type="term" value="F:hydrolase activity"/>
    <property type="evidence" value="ECO:0007669"/>
    <property type="project" value="UniProtKB-KW"/>
</dbReference>
<keyword evidence="6" id="KW-0378">Hydrolase</keyword>
<dbReference type="InterPro" id="IPR031778">
    <property type="entry name" value="Sortilin_N"/>
</dbReference>
<evidence type="ECO:0000256" key="3">
    <source>
        <dbReference type="SAM" id="Phobius"/>
    </source>
</evidence>
<dbReference type="Pfam" id="PF13860">
    <property type="entry name" value="FlgD_ig"/>
    <property type="match status" value="1"/>
</dbReference>
<dbReference type="PANTHER" id="PTHR43739">
    <property type="entry name" value="XYLOGLUCANASE (EUROFUNG)"/>
    <property type="match status" value="1"/>
</dbReference>
<dbReference type="Proteomes" id="UP000739538">
    <property type="component" value="Unassembled WGS sequence"/>
</dbReference>
<dbReference type="InterPro" id="IPR052025">
    <property type="entry name" value="Xyloglucanase_GH74"/>
</dbReference>
<evidence type="ECO:0000256" key="1">
    <source>
        <dbReference type="ARBA" id="ARBA00022737"/>
    </source>
</evidence>
<feature type="region of interest" description="Disordered" evidence="2">
    <location>
        <begin position="880"/>
        <end position="908"/>
    </location>
</feature>
<dbReference type="Pfam" id="PF15902">
    <property type="entry name" value="Sortilin-Vps10"/>
    <property type="match status" value="1"/>
</dbReference>
<dbReference type="EMBL" id="JAGQHS010000050">
    <property type="protein sequence ID" value="MCA9756359.1"/>
    <property type="molecule type" value="Genomic_DNA"/>
</dbReference>
<feature type="domain" description="FlgD/Vpr Ig-like" evidence="4">
    <location>
        <begin position="820"/>
        <end position="879"/>
    </location>
</feature>
<reference evidence="6" key="2">
    <citation type="journal article" date="2021" name="Microbiome">
        <title>Successional dynamics and alternative stable states in a saline activated sludge microbial community over 9 years.</title>
        <authorList>
            <person name="Wang Y."/>
            <person name="Ye J."/>
            <person name="Ju F."/>
            <person name="Liu L."/>
            <person name="Boyd J.A."/>
            <person name="Deng Y."/>
            <person name="Parks D.H."/>
            <person name="Jiang X."/>
            <person name="Yin X."/>
            <person name="Woodcroft B.J."/>
            <person name="Tyson G.W."/>
            <person name="Hugenholtz P."/>
            <person name="Polz M.F."/>
            <person name="Zhang T."/>
        </authorList>
    </citation>
    <scope>NUCLEOTIDE SEQUENCE</scope>
    <source>
        <strain evidence="6">HKST-UBA02</strain>
    </source>
</reference>
<evidence type="ECO:0000313" key="6">
    <source>
        <dbReference type="EMBL" id="MCA9756359.1"/>
    </source>
</evidence>
<sequence>MTALAPNSGRSTPRRFRTARIGLGGLASVLALGVFLWSTSTEEPGNATVQFHQANTGHTSKTRDDGLPPKAPNPYFFAERAYPLGEIPLERWRAGVAQARQMKDEVQHRGGAAWAFRGPTNIGGRITDLAPHPTDANIVFAGTAEGGVVRTTNGGASWEPIFDDQPTLTIGAVAIDPNQPTTVYAGTGEVNPGGGGVAYGGLGVFRSTDSGDHWESIGLEETGSIGRILVDPTDSNRIFVAATGRLWSRSTERGVYRSTDGGASWEQVLFVADDAGAVDLIQRPDQPNVLLAAIWQRLRQPEVYDYGGPLCAVYRSTDGGDNWSVVGGGLPAPNSNDGRIGLSLCKGSPNVMHVVYADRTGYFDGLYRSTDGGVSWTRTNDGALSDVFSSYGWWFGNVRTHPTDPQRIFVLGLPFYRSTNGGTSWSNVGGSMHVDHHALEFGPGATTIWAGNDGGIYRSTNGGSVWSFSGTQPFTQFYRIALDANNADALLGGAQDNGTLGSWSGFDDDFVSIFGGDGFGPLVHPTSSLRIWAQYQYGNLNYSSNGGSSFTGATGGISGSDRRNWNSPIEQDPTDPNTRYYGTNRLYRSTGNTSWAAASPDLTGGPHLGNSGQVMGTLTTIGVSPVDSDVIWTGSDDGYVNVTTNGGGNWSRVDGALDDRWITSVRPDPIDRETAYVTLSGFRWDEPLPRLHRTTDLGASWTSVSGNLPDVPLNDVFVDPEAATHLVVASDFGVYESVDGGTNWSVLGSGLPNIVVTDLAYEPSSRRLFAATYGRSFFEITLAQPASTPEVETPQAFVGLGALGSRPNPTSGPATIEWSAAAAGSGDLEVYAVSGRRIRSMPVSWDASGRGSTQWDGRDQHGDLVPSGVYQLRLSSTGGDATSGTATGGDAASGTATGATSGSVIVRR</sequence>
<accession>A0A956NG64</accession>
<feature type="compositionally biased region" description="Polar residues" evidence="2">
    <location>
        <begin position="565"/>
        <end position="579"/>
    </location>
</feature>
<dbReference type="InterPro" id="IPR025965">
    <property type="entry name" value="FlgD/Vpr_Ig-like"/>
</dbReference>
<dbReference type="InterPro" id="IPR036278">
    <property type="entry name" value="Sialidase_sf"/>
</dbReference>
<dbReference type="SUPFAM" id="SSF110296">
    <property type="entry name" value="Oligoxyloglucan reducing end-specific cellobiohydrolase"/>
    <property type="match status" value="1"/>
</dbReference>
<feature type="domain" description="Sortilin N-terminal" evidence="5">
    <location>
        <begin position="204"/>
        <end position="325"/>
    </location>
</feature>
<name>A0A956NG64_UNCEI</name>
<feature type="region of interest" description="Disordered" evidence="2">
    <location>
        <begin position="553"/>
        <end position="579"/>
    </location>
</feature>
<proteinExistence type="predicted"/>
<gene>
    <name evidence="6" type="ORF">KDA27_11205</name>
</gene>
<keyword evidence="3" id="KW-0812">Transmembrane</keyword>
<reference evidence="6" key="1">
    <citation type="submission" date="2020-04" db="EMBL/GenBank/DDBJ databases">
        <authorList>
            <person name="Zhang T."/>
        </authorList>
    </citation>
    <scope>NUCLEOTIDE SEQUENCE</scope>
    <source>
        <strain evidence="6">HKST-UBA02</strain>
    </source>
</reference>
<evidence type="ECO:0000259" key="4">
    <source>
        <dbReference type="Pfam" id="PF13860"/>
    </source>
</evidence>
<dbReference type="Gene3D" id="2.60.40.4070">
    <property type="match status" value="1"/>
</dbReference>
<organism evidence="6 7">
    <name type="scientific">Eiseniibacteriota bacterium</name>
    <dbReference type="NCBI Taxonomy" id="2212470"/>
    <lineage>
        <taxon>Bacteria</taxon>
        <taxon>Candidatus Eiseniibacteriota</taxon>
    </lineage>
</organism>
<evidence type="ECO:0000259" key="5">
    <source>
        <dbReference type="Pfam" id="PF15902"/>
    </source>
</evidence>
<keyword evidence="1" id="KW-0677">Repeat</keyword>
<evidence type="ECO:0000313" key="7">
    <source>
        <dbReference type="Proteomes" id="UP000739538"/>
    </source>
</evidence>
<dbReference type="GO" id="GO:0010411">
    <property type="term" value="P:xyloglucan metabolic process"/>
    <property type="evidence" value="ECO:0007669"/>
    <property type="project" value="TreeGrafter"/>
</dbReference>
<evidence type="ECO:0000256" key="2">
    <source>
        <dbReference type="SAM" id="MobiDB-lite"/>
    </source>
</evidence>
<dbReference type="SUPFAM" id="SSF50939">
    <property type="entry name" value="Sialidases"/>
    <property type="match status" value="1"/>
</dbReference>
<protein>
    <submittedName>
        <fullName evidence="6">Glycosyl hydrolase</fullName>
    </submittedName>
</protein>
<dbReference type="AlphaFoldDB" id="A0A956NG64"/>
<dbReference type="InterPro" id="IPR015943">
    <property type="entry name" value="WD40/YVTN_repeat-like_dom_sf"/>
</dbReference>